<dbReference type="GO" id="GO:0008800">
    <property type="term" value="F:beta-lactamase activity"/>
    <property type="evidence" value="ECO:0007669"/>
    <property type="project" value="UniProtKB-EC"/>
</dbReference>
<keyword evidence="6" id="KW-1185">Reference proteome</keyword>
<evidence type="ECO:0000259" key="4">
    <source>
        <dbReference type="Pfam" id="PF13354"/>
    </source>
</evidence>
<evidence type="ECO:0000313" key="5">
    <source>
        <dbReference type="EMBL" id="OOF35545.1"/>
    </source>
</evidence>
<comment type="caution">
    <text evidence="5">The sequence shown here is derived from an EMBL/GenBank/DDBJ whole genome shotgun (WGS) entry which is preliminary data.</text>
</comment>
<comment type="similarity">
    <text evidence="2">Belongs to the class-A beta-lactamase family.</text>
</comment>
<accession>A0A1V3I7A2</accession>
<dbReference type="OrthoDB" id="9784149at2"/>
<dbReference type="InterPro" id="IPR012338">
    <property type="entry name" value="Beta-lactam/transpept-like"/>
</dbReference>
<organism evidence="5 6">
    <name type="scientific">Rodentibacter heidelbergensis</name>
    <dbReference type="NCBI Taxonomy" id="1908258"/>
    <lineage>
        <taxon>Bacteria</taxon>
        <taxon>Pseudomonadati</taxon>
        <taxon>Pseudomonadota</taxon>
        <taxon>Gammaproteobacteria</taxon>
        <taxon>Pasteurellales</taxon>
        <taxon>Pasteurellaceae</taxon>
        <taxon>Rodentibacter</taxon>
    </lineage>
</organism>
<dbReference type="GO" id="GO:0030655">
    <property type="term" value="P:beta-lactam antibiotic catabolic process"/>
    <property type="evidence" value="ECO:0007669"/>
    <property type="project" value="InterPro"/>
</dbReference>
<protein>
    <recommendedName>
        <fullName evidence="3">beta-lactamase</fullName>
        <ecNumber evidence="3">3.5.2.6</ecNumber>
    </recommendedName>
</protein>
<feature type="domain" description="Beta-lactamase class A catalytic" evidence="4">
    <location>
        <begin position="52"/>
        <end position="256"/>
    </location>
</feature>
<reference evidence="5 6" key="1">
    <citation type="submission" date="2016-10" db="EMBL/GenBank/DDBJ databases">
        <title>Rodentibacter gen. nov. and new species.</title>
        <authorList>
            <person name="Christensen H."/>
        </authorList>
    </citation>
    <scope>NUCLEOTIDE SEQUENCE [LARGE SCALE GENOMIC DNA]</scope>
    <source>
        <strain evidence="5 6">Ac69</strain>
    </source>
</reference>
<dbReference type="EMBL" id="MLHH01000033">
    <property type="protein sequence ID" value="OOF35545.1"/>
    <property type="molecule type" value="Genomic_DNA"/>
</dbReference>
<name>A0A1V3I7A2_9PAST</name>
<evidence type="ECO:0000313" key="6">
    <source>
        <dbReference type="Proteomes" id="UP000189437"/>
    </source>
</evidence>
<evidence type="ECO:0000256" key="1">
    <source>
        <dbReference type="ARBA" id="ARBA00001526"/>
    </source>
</evidence>
<dbReference type="RefSeq" id="WP_077428293.1">
    <property type="nucleotide sequence ID" value="NZ_MLHH01000033.1"/>
</dbReference>
<dbReference type="PRINTS" id="PR00118">
    <property type="entry name" value="BLACTAMASEA"/>
</dbReference>
<dbReference type="AlphaFoldDB" id="A0A1V3I7A2"/>
<dbReference type="PANTHER" id="PTHR35333">
    <property type="entry name" value="BETA-LACTAMASE"/>
    <property type="match status" value="1"/>
</dbReference>
<proteinExistence type="inferred from homology"/>
<evidence type="ECO:0000256" key="3">
    <source>
        <dbReference type="ARBA" id="ARBA00012865"/>
    </source>
</evidence>
<dbReference type="NCBIfam" id="NF033103">
    <property type="entry name" value="bla_class_A"/>
    <property type="match status" value="1"/>
</dbReference>
<dbReference type="SUPFAM" id="SSF56601">
    <property type="entry name" value="beta-lactamase/transpeptidase-like"/>
    <property type="match status" value="1"/>
</dbReference>
<comment type="catalytic activity">
    <reaction evidence="1">
        <text>a beta-lactam + H2O = a substituted beta-amino acid</text>
        <dbReference type="Rhea" id="RHEA:20401"/>
        <dbReference type="ChEBI" id="CHEBI:15377"/>
        <dbReference type="ChEBI" id="CHEBI:35627"/>
        <dbReference type="ChEBI" id="CHEBI:140347"/>
        <dbReference type="EC" id="3.5.2.6"/>
    </reaction>
</comment>
<dbReference type="STRING" id="1908258.BKK48_09730"/>
<dbReference type="InterPro" id="IPR045155">
    <property type="entry name" value="Beta-lactam_cat"/>
</dbReference>
<gene>
    <name evidence="5" type="ORF">BKK48_09730</name>
</gene>
<dbReference type="Gene3D" id="3.40.710.10">
    <property type="entry name" value="DD-peptidase/beta-lactamase superfamily"/>
    <property type="match status" value="1"/>
</dbReference>
<dbReference type="PANTHER" id="PTHR35333:SF3">
    <property type="entry name" value="BETA-LACTAMASE-TYPE TRANSPEPTIDASE FOLD CONTAINING PROTEIN"/>
    <property type="match status" value="1"/>
</dbReference>
<dbReference type="InterPro" id="IPR000871">
    <property type="entry name" value="Beta-lactam_class-A"/>
</dbReference>
<dbReference type="Proteomes" id="UP000189437">
    <property type="component" value="Unassembled WGS sequence"/>
</dbReference>
<dbReference type="GO" id="GO:0046677">
    <property type="term" value="P:response to antibiotic"/>
    <property type="evidence" value="ECO:0007669"/>
    <property type="project" value="InterPro"/>
</dbReference>
<sequence length="283" mass="31631">MKHIGLVFALFLTLPMISIAIPKTDWQQAIHQQEQKLKADVGVALLSEEGKILFEYQGHHHFPLNSTHKAFVCGMALDLSEDNRLSFQEKLPIHATEIVSYSPITEHKSSMNLTELCSAAVSYSDNTAANLIIKQLGGVSAVTDYFKQVGLTQTRLDRTEPDMNYDNLKKGLDLTTPIEATQLLHQFIFGDRLNDNSKMQLIQWMLDDQVANDLLRSTLPKGWKIADKTGAGTAGSRSIISVFWKPNGRAYLLSIYLTNTQATMAERNQAIAEIGRVIFNQLP</sequence>
<dbReference type="Pfam" id="PF13354">
    <property type="entry name" value="Beta-lactamase2"/>
    <property type="match status" value="1"/>
</dbReference>
<dbReference type="EC" id="3.5.2.6" evidence="3"/>
<evidence type="ECO:0000256" key="2">
    <source>
        <dbReference type="ARBA" id="ARBA00009009"/>
    </source>
</evidence>